<feature type="compositionally biased region" description="Low complexity" evidence="1">
    <location>
        <begin position="469"/>
        <end position="481"/>
    </location>
</feature>
<comment type="caution">
    <text evidence="2">The sequence shown here is derived from an EMBL/GenBank/DDBJ whole genome shotgun (WGS) entry which is preliminary data.</text>
</comment>
<dbReference type="EMBL" id="QAPF01000134">
    <property type="protein sequence ID" value="TEA15456.1"/>
    <property type="molecule type" value="Genomic_DNA"/>
</dbReference>
<proteinExistence type="predicted"/>
<feature type="compositionally biased region" description="Low complexity" evidence="1">
    <location>
        <begin position="49"/>
        <end position="68"/>
    </location>
</feature>
<feature type="region of interest" description="Disordered" evidence="1">
    <location>
        <begin position="811"/>
        <end position="886"/>
    </location>
</feature>
<feature type="compositionally biased region" description="Polar residues" evidence="1">
    <location>
        <begin position="411"/>
        <end position="432"/>
    </location>
</feature>
<feature type="compositionally biased region" description="Low complexity" evidence="1">
    <location>
        <begin position="204"/>
        <end position="219"/>
    </location>
</feature>
<feature type="region of interest" description="Disordered" evidence="1">
    <location>
        <begin position="1"/>
        <end position="121"/>
    </location>
</feature>
<sequence length="1300" mass="139334">MLSHLRFHRRGQSNPTSPNPEQPSQPSPWDPSLPQKSPFIHHHHNAQDAVRSPDARPSPSSAANASLPPTLPPIPRVTSSGSDSPLDPSTAYDAKLTLETYTQKQHPTPPPVRSPKSAASSFVGGVALRKQLDERQQQQLLKLQLQQQQHELQLQQMAQQLPEPAGIAPMDPTGHESQFARSKPTPAAPPTNTAPPTRPPPQPTKTSKPASSSSFATPTEIHHPSSPQPPTQTQGQSPSLNRTQSQAQTQSYAVTGRRPAGTRLSTEPSNARMASHGAEAPKGRKGLPFLRNPMSTLLMRRKTSQNAPDLSPLPLGGSRLGEPSYDPRIRGTRVHDFSAPRARKSVLNSDHAAPPVPVAAATPKTQPPIPKETLDLDKTPSRESAVSFQHGRNVSSASESGRSGSVSVISQTQTMAGSGSVASSKTRSSMNLDSKPLPNVPPTDATVTSSHSASVVSRKPSDSAAPIISKKTPSTRTTRSRNASVSGQDTLSSLPRHMKSTSSRFSFDMVGAAKQEKLLEERHRQRELERKTSDPPKPNRDSRFDDFDDDFDYDAMLDDDGTEEPIPMSNDFNDDYPYEEDFDAGGTDPLRLDEEEDFDAGGTAPPGLDAVPEVEIQADDEEMDPDNDQENFAGFVFQRSNPVSALTSPHSAGLALTPRDADGRVIGFALSRDAPESNPSLSPDLHSQQYEQPKHTDPTSELPIQGLEIDEPVDQTEDQTVYQTVDQTVGQTVVPQLQTQLLSPAEIPAAAPKQDDLYFDNGLLDELDFAGEGDGSHFDESLFDLDDTDRYGRPIPGAFAKAQAAHKAALAAANNEAAEPATGDDAAPENSKRASDSTSRLSARSNVSASTAHTSLSVGIPPPTAEESKRQSETLDQSQATTGAAEQGKMEAYQAALAAAAFEAAASGKFRRDLSPPPSEMQSPRGLPDDYEVADYGIDDYNDDGLRDDLDDYDNDYDDFIAEANASALANDQDGWYGQEFGFYSAPIEGRHSRDNSNGSDEKPFEYANGGFFGPSGVGRSKSGRMISREPNLTPITERSEYSNRNSIMSLAVPPLGSGPSSLQSPGLAQLAMMADGDDNMSLTALMKLRSRAWGGSQASLLSSREGSPRSERGDGAASPWGPVPGGNILGIHGGHVRQKSSFSARSRDVDSSDAGSASGSPTLTMSMPTSGSPAPPLPPLNPSTPSAGVGSPHFTHSTSFEPVMETDEVNDLSISNTISHSGLWMKSPNSAIHPNIVPRTDPTPPRRPGMGHKHKGSAESISYIKEGDEGKTRWVLERRFTADSGEIEVQREVVGRGHI</sequence>
<feature type="compositionally biased region" description="Polar residues" evidence="1">
    <location>
        <begin position="677"/>
        <end position="691"/>
    </location>
</feature>
<evidence type="ECO:0000313" key="2">
    <source>
        <dbReference type="EMBL" id="TEA15456.1"/>
    </source>
</evidence>
<organism evidence="2 3">
    <name type="scientific">Colletotrichum sidae</name>
    <dbReference type="NCBI Taxonomy" id="1347389"/>
    <lineage>
        <taxon>Eukaryota</taxon>
        <taxon>Fungi</taxon>
        <taxon>Dikarya</taxon>
        <taxon>Ascomycota</taxon>
        <taxon>Pezizomycotina</taxon>
        <taxon>Sordariomycetes</taxon>
        <taxon>Hypocreomycetidae</taxon>
        <taxon>Glomerellales</taxon>
        <taxon>Glomerellaceae</taxon>
        <taxon>Colletotrichum</taxon>
        <taxon>Colletotrichum orbiculare species complex</taxon>
    </lineage>
</organism>
<feature type="compositionally biased region" description="Basic and acidic residues" evidence="1">
    <location>
        <begin position="372"/>
        <end position="381"/>
    </location>
</feature>
<feature type="region of interest" description="Disordered" evidence="1">
    <location>
        <begin position="147"/>
        <end position="610"/>
    </location>
</feature>
<feature type="compositionally biased region" description="Pro residues" evidence="1">
    <location>
        <begin position="1174"/>
        <end position="1183"/>
    </location>
</feature>
<feature type="compositionally biased region" description="Low complexity" evidence="1">
    <location>
        <begin position="811"/>
        <end position="821"/>
    </location>
</feature>
<feature type="compositionally biased region" description="Polar residues" evidence="1">
    <location>
        <begin position="240"/>
        <end position="253"/>
    </location>
</feature>
<feature type="compositionally biased region" description="Low complexity" evidence="1">
    <location>
        <begin position="147"/>
        <end position="161"/>
    </location>
</feature>
<feature type="compositionally biased region" description="Basic and acidic residues" evidence="1">
    <location>
        <begin position="325"/>
        <end position="338"/>
    </location>
</feature>
<feature type="compositionally biased region" description="Acidic residues" evidence="1">
    <location>
        <begin position="572"/>
        <end position="583"/>
    </location>
</feature>
<feature type="compositionally biased region" description="Polar residues" evidence="1">
    <location>
        <begin position="482"/>
        <end position="493"/>
    </location>
</feature>
<keyword evidence="3" id="KW-1185">Reference proteome</keyword>
<reference evidence="2 3" key="1">
    <citation type="submission" date="2018-11" db="EMBL/GenBank/DDBJ databases">
        <title>Genome sequence and assembly of Colletotrichum sidae.</title>
        <authorList>
            <person name="Gan P."/>
            <person name="Shirasu K."/>
        </authorList>
    </citation>
    <scope>NUCLEOTIDE SEQUENCE [LARGE SCALE GENOMIC DNA]</scope>
    <source>
        <strain evidence="2 3">CBS 518.97</strain>
    </source>
</reference>
<feature type="compositionally biased region" description="Polar residues" evidence="1">
    <location>
        <begin position="874"/>
        <end position="884"/>
    </location>
</feature>
<feature type="compositionally biased region" description="Low complexity" evidence="1">
    <location>
        <begin position="445"/>
        <end position="457"/>
    </location>
</feature>
<feature type="region of interest" description="Disordered" evidence="1">
    <location>
        <begin position="669"/>
        <end position="715"/>
    </location>
</feature>
<dbReference type="Proteomes" id="UP000295604">
    <property type="component" value="Unassembled WGS sequence"/>
</dbReference>
<feature type="compositionally biased region" description="Gly residues" evidence="1">
    <location>
        <begin position="1124"/>
        <end position="1134"/>
    </location>
</feature>
<gene>
    <name evidence="2" type="ORF">C8034_v002025</name>
</gene>
<feature type="compositionally biased region" description="Polar residues" evidence="1">
    <location>
        <begin position="382"/>
        <end position="393"/>
    </location>
</feature>
<feature type="region of interest" description="Disordered" evidence="1">
    <location>
        <begin position="909"/>
        <end position="929"/>
    </location>
</feature>
<feature type="region of interest" description="Disordered" evidence="1">
    <location>
        <begin position="1225"/>
        <end position="1258"/>
    </location>
</feature>
<protein>
    <submittedName>
        <fullName evidence="2">Uncharacterized protein</fullName>
    </submittedName>
</protein>
<feature type="compositionally biased region" description="Basic and acidic residues" evidence="1">
    <location>
        <begin position="514"/>
        <end position="545"/>
    </location>
</feature>
<evidence type="ECO:0000256" key="1">
    <source>
        <dbReference type="SAM" id="MobiDB-lite"/>
    </source>
</evidence>
<feature type="compositionally biased region" description="Low complexity" evidence="1">
    <location>
        <begin position="310"/>
        <end position="324"/>
    </location>
</feature>
<feature type="compositionally biased region" description="Pro residues" evidence="1">
    <location>
        <begin position="17"/>
        <end position="31"/>
    </location>
</feature>
<evidence type="ECO:0000313" key="3">
    <source>
        <dbReference type="Proteomes" id="UP000295604"/>
    </source>
</evidence>
<accession>A0A4R8TC04</accession>
<feature type="region of interest" description="Disordered" evidence="1">
    <location>
        <begin position="1095"/>
        <end position="1199"/>
    </location>
</feature>
<feature type="compositionally biased region" description="Low complexity" evidence="1">
    <location>
        <begin position="394"/>
        <end position="410"/>
    </location>
</feature>
<feature type="region of interest" description="Disordered" evidence="1">
    <location>
        <begin position="992"/>
        <end position="1012"/>
    </location>
</feature>
<name>A0A4R8TC04_9PEZI</name>
<feature type="compositionally biased region" description="Pro residues" evidence="1">
    <location>
        <begin position="186"/>
        <end position="203"/>
    </location>
</feature>
<feature type="compositionally biased region" description="Basic residues" evidence="1">
    <location>
        <begin position="1"/>
        <end position="11"/>
    </location>
</feature>
<feature type="compositionally biased region" description="Acidic residues" evidence="1">
    <location>
        <begin position="546"/>
        <end position="563"/>
    </location>
</feature>
<feature type="compositionally biased region" description="Polar residues" evidence="1">
    <location>
        <begin position="836"/>
        <end position="857"/>
    </location>
</feature>
<feature type="compositionally biased region" description="Basic and acidic residues" evidence="1">
    <location>
        <begin position="992"/>
        <end position="1005"/>
    </location>
</feature>